<organism evidence="3">
    <name type="scientific">Enterobius vermicularis</name>
    <name type="common">Human pinworm</name>
    <dbReference type="NCBI Taxonomy" id="51028"/>
    <lineage>
        <taxon>Eukaryota</taxon>
        <taxon>Metazoa</taxon>
        <taxon>Ecdysozoa</taxon>
        <taxon>Nematoda</taxon>
        <taxon>Chromadorea</taxon>
        <taxon>Rhabditida</taxon>
        <taxon>Spirurina</taxon>
        <taxon>Oxyuridomorpha</taxon>
        <taxon>Oxyuroidea</taxon>
        <taxon>Oxyuridae</taxon>
        <taxon>Enterobius</taxon>
    </lineage>
</organism>
<dbReference type="AlphaFoldDB" id="A0A0N4V0Y3"/>
<dbReference type="WBParaSite" id="EVEC_0000359101-mRNA-1">
    <property type="protein sequence ID" value="EVEC_0000359101-mRNA-1"/>
    <property type="gene ID" value="EVEC_0000359101"/>
</dbReference>
<dbReference type="Proteomes" id="UP000274131">
    <property type="component" value="Unassembled WGS sequence"/>
</dbReference>
<accession>A0A0N4V0Y3</accession>
<dbReference type="EMBL" id="UXUI01007557">
    <property type="protein sequence ID" value="VDD88156.1"/>
    <property type="molecule type" value="Genomic_DNA"/>
</dbReference>
<gene>
    <name evidence="1" type="ORF">EVEC_LOCUS3299</name>
</gene>
<protein>
    <submittedName>
        <fullName evidence="3">LisH domain-containing protein</fullName>
    </submittedName>
</protein>
<reference evidence="1 2" key="2">
    <citation type="submission" date="2018-10" db="EMBL/GenBank/DDBJ databases">
        <authorList>
            <consortium name="Pathogen Informatics"/>
        </authorList>
    </citation>
    <scope>NUCLEOTIDE SEQUENCE [LARGE SCALE GENOMIC DNA]</scope>
</reference>
<dbReference type="OrthoDB" id="5838314at2759"/>
<evidence type="ECO:0000313" key="2">
    <source>
        <dbReference type="Proteomes" id="UP000274131"/>
    </source>
</evidence>
<sequence>MWELKIYDVFYNRNYAFGLKNACDLLNRGELSRTQNRELQRYIDENQHLIQFAHEQTTGKSIILYFFEQNLNFFTRYIRETLS</sequence>
<evidence type="ECO:0000313" key="1">
    <source>
        <dbReference type="EMBL" id="VDD88156.1"/>
    </source>
</evidence>
<proteinExistence type="predicted"/>
<name>A0A0N4V0Y3_ENTVE</name>
<keyword evidence="2" id="KW-1185">Reference proteome</keyword>
<reference evidence="3" key="1">
    <citation type="submission" date="2017-02" db="UniProtKB">
        <authorList>
            <consortium name="WormBaseParasite"/>
        </authorList>
    </citation>
    <scope>IDENTIFICATION</scope>
</reference>
<evidence type="ECO:0000313" key="3">
    <source>
        <dbReference type="WBParaSite" id="EVEC_0000359101-mRNA-1"/>
    </source>
</evidence>